<feature type="domain" description="Glucose-methanol-choline oxidoreductase C-terminal" evidence="6">
    <location>
        <begin position="379"/>
        <end position="510"/>
    </location>
</feature>
<dbReference type="Pfam" id="PF00732">
    <property type="entry name" value="GMC_oxred_N"/>
    <property type="match status" value="1"/>
</dbReference>
<dbReference type="Pfam" id="PF05199">
    <property type="entry name" value="GMC_oxred_C"/>
    <property type="match status" value="1"/>
</dbReference>
<keyword evidence="4" id="KW-0274">FAD</keyword>
<evidence type="ECO:0000259" key="5">
    <source>
        <dbReference type="Pfam" id="PF00732"/>
    </source>
</evidence>
<name>A0ABS2TJG8_9ACTN</name>
<dbReference type="PANTHER" id="PTHR11552">
    <property type="entry name" value="GLUCOSE-METHANOL-CHOLINE GMC OXIDOREDUCTASE"/>
    <property type="match status" value="1"/>
</dbReference>
<dbReference type="SUPFAM" id="SSF54373">
    <property type="entry name" value="FAD-linked reductases, C-terminal domain"/>
    <property type="match status" value="1"/>
</dbReference>
<dbReference type="InterPro" id="IPR000172">
    <property type="entry name" value="GMC_OxRdtase_N"/>
</dbReference>
<keyword evidence="8" id="KW-1185">Reference proteome</keyword>
<dbReference type="InterPro" id="IPR036188">
    <property type="entry name" value="FAD/NAD-bd_sf"/>
</dbReference>
<dbReference type="InterPro" id="IPR012132">
    <property type="entry name" value="GMC_OxRdtase"/>
</dbReference>
<dbReference type="SUPFAM" id="SSF51905">
    <property type="entry name" value="FAD/NAD(P)-binding domain"/>
    <property type="match status" value="1"/>
</dbReference>
<evidence type="ECO:0000259" key="6">
    <source>
        <dbReference type="Pfam" id="PF05199"/>
    </source>
</evidence>
<organism evidence="7 8">
    <name type="scientific">Actinacidiphila acididurans</name>
    <dbReference type="NCBI Taxonomy" id="2784346"/>
    <lineage>
        <taxon>Bacteria</taxon>
        <taxon>Bacillati</taxon>
        <taxon>Actinomycetota</taxon>
        <taxon>Actinomycetes</taxon>
        <taxon>Kitasatosporales</taxon>
        <taxon>Streptomycetaceae</taxon>
        <taxon>Actinacidiphila</taxon>
    </lineage>
</organism>
<comment type="caution">
    <text evidence="7">The sequence shown here is derived from an EMBL/GenBank/DDBJ whole genome shotgun (WGS) entry which is preliminary data.</text>
</comment>
<evidence type="ECO:0000256" key="3">
    <source>
        <dbReference type="ARBA" id="ARBA00022630"/>
    </source>
</evidence>
<evidence type="ECO:0000313" key="8">
    <source>
        <dbReference type="Proteomes" id="UP000749040"/>
    </source>
</evidence>
<sequence length="519" mass="54429">MQEPNAHGDPTPGEYTYIVVGAGTAGSVVAERLSEQPGTTVLLLEAGSADRPDDGLMPSFWGSRFDWAFTSTPQEGLDGVSVPVPRGRGLGGSSTINSSFHIRGHSTSYDAWNESGAEGWNFRALLPFFRRSERTTGTDAHWRGTEGPMVVERPPDPSRDEFQNAASAAATQAGYHLLADGNGEETEGAAATELNVVSGARQSVADAYLRPAMSRPNLEVISDAVVRRLVIEDGRCVGVEYAVGGRPAVARAGGEVVLCAGAIGSAQLLLLSGIGPAEQLRAAGVDVVHDLPGVGENLQDHPYAHVGFRTSEPVAATNANLVHVLTRSSAGADPDLQLVVVPYLFPVRAAQSRDEPWGSGSWQPSSLPGYSVVFALMRPLSRGTVRLADADPASEPLIDLGLYQDRRDLESMVRGLNVATDLGSSDAFAPWRPNGTAQPVGDLADPRAYAVLATGSYFHLAGTCAMGTGPQSVVDPELRVHGIDGLRVVDASVMPSLPSANINASVLALAERAAAFIPA</sequence>
<dbReference type="PANTHER" id="PTHR11552:SF147">
    <property type="entry name" value="CHOLINE DEHYDROGENASE, MITOCHONDRIAL"/>
    <property type="match status" value="1"/>
</dbReference>
<accession>A0ABS2TJG8</accession>
<evidence type="ECO:0000256" key="4">
    <source>
        <dbReference type="ARBA" id="ARBA00022827"/>
    </source>
</evidence>
<dbReference type="EMBL" id="JADKYB010000001">
    <property type="protein sequence ID" value="MBM9503490.1"/>
    <property type="molecule type" value="Genomic_DNA"/>
</dbReference>
<evidence type="ECO:0000256" key="2">
    <source>
        <dbReference type="ARBA" id="ARBA00010790"/>
    </source>
</evidence>
<evidence type="ECO:0000256" key="1">
    <source>
        <dbReference type="ARBA" id="ARBA00001974"/>
    </source>
</evidence>
<comment type="similarity">
    <text evidence="2">Belongs to the GMC oxidoreductase family.</text>
</comment>
<protein>
    <submittedName>
        <fullName evidence="7">GMC family oxidoreductase N-terminal domain-containing protein</fullName>
    </submittedName>
</protein>
<dbReference type="Gene3D" id="3.50.50.60">
    <property type="entry name" value="FAD/NAD(P)-binding domain"/>
    <property type="match status" value="1"/>
</dbReference>
<dbReference type="InterPro" id="IPR007867">
    <property type="entry name" value="GMC_OxRtase_C"/>
</dbReference>
<proteinExistence type="inferred from homology"/>
<dbReference type="RefSeq" id="WP_205355328.1">
    <property type="nucleotide sequence ID" value="NZ_JADKYB010000001.1"/>
</dbReference>
<feature type="domain" description="Glucose-methanol-choline oxidoreductase N-terminal" evidence="5">
    <location>
        <begin position="15"/>
        <end position="302"/>
    </location>
</feature>
<dbReference type="Proteomes" id="UP000749040">
    <property type="component" value="Unassembled WGS sequence"/>
</dbReference>
<evidence type="ECO:0000313" key="7">
    <source>
        <dbReference type="EMBL" id="MBM9503490.1"/>
    </source>
</evidence>
<gene>
    <name evidence="7" type="ORF">ITX44_02875</name>
</gene>
<dbReference type="Gene3D" id="3.30.410.40">
    <property type="match status" value="1"/>
</dbReference>
<reference evidence="7 8" key="1">
    <citation type="submission" date="2021-01" db="EMBL/GenBank/DDBJ databases">
        <title>Streptomyces acididurans sp. nov., isolated from a peat swamp forest soil.</title>
        <authorList>
            <person name="Chantavorakit T."/>
            <person name="Duangmal K."/>
        </authorList>
    </citation>
    <scope>NUCLEOTIDE SEQUENCE [LARGE SCALE GENOMIC DNA]</scope>
    <source>
        <strain evidence="7 8">KK5PA1</strain>
    </source>
</reference>
<keyword evidence="3" id="KW-0285">Flavoprotein</keyword>
<comment type="cofactor">
    <cofactor evidence="1">
        <name>FAD</name>
        <dbReference type="ChEBI" id="CHEBI:57692"/>
    </cofactor>
</comment>
<dbReference type="PIRSF" id="PIRSF000137">
    <property type="entry name" value="Alcohol_oxidase"/>
    <property type="match status" value="1"/>
</dbReference>